<accession>A0A6A3LXZ1</accession>
<evidence type="ECO:0000256" key="2">
    <source>
        <dbReference type="SAM" id="Phobius"/>
    </source>
</evidence>
<dbReference type="AlphaFoldDB" id="A0A6A3LXZ1"/>
<keyword evidence="2" id="KW-0472">Membrane</keyword>
<keyword evidence="2" id="KW-1133">Transmembrane helix</keyword>
<feature type="transmembrane region" description="Helical" evidence="2">
    <location>
        <begin position="20"/>
        <end position="41"/>
    </location>
</feature>
<comment type="caution">
    <text evidence="3">The sequence shown here is derived from an EMBL/GenBank/DDBJ whole genome shotgun (WGS) entry which is preliminary data.</text>
</comment>
<evidence type="ECO:0000313" key="3">
    <source>
        <dbReference type="EMBL" id="KAE9023017.1"/>
    </source>
</evidence>
<protein>
    <submittedName>
        <fullName evidence="3">Uncharacterized protein</fullName>
    </submittedName>
</protein>
<evidence type="ECO:0000313" key="4">
    <source>
        <dbReference type="Proteomes" id="UP000435112"/>
    </source>
</evidence>
<gene>
    <name evidence="3" type="ORF">PR002_g11816</name>
</gene>
<organism evidence="3 4">
    <name type="scientific">Phytophthora rubi</name>
    <dbReference type="NCBI Taxonomy" id="129364"/>
    <lineage>
        <taxon>Eukaryota</taxon>
        <taxon>Sar</taxon>
        <taxon>Stramenopiles</taxon>
        <taxon>Oomycota</taxon>
        <taxon>Peronosporomycetes</taxon>
        <taxon>Peronosporales</taxon>
        <taxon>Peronosporaceae</taxon>
        <taxon>Phytophthora</taxon>
    </lineage>
</organism>
<keyword evidence="2" id="KW-0812">Transmembrane</keyword>
<dbReference type="EMBL" id="QXFU01000722">
    <property type="protein sequence ID" value="KAE9023017.1"/>
    <property type="molecule type" value="Genomic_DNA"/>
</dbReference>
<proteinExistence type="predicted"/>
<name>A0A6A3LXZ1_9STRA</name>
<dbReference type="Proteomes" id="UP000435112">
    <property type="component" value="Unassembled WGS sequence"/>
</dbReference>
<reference evidence="3 4" key="1">
    <citation type="submission" date="2018-09" db="EMBL/GenBank/DDBJ databases">
        <title>Genomic investigation of the strawberry pathogen Phytophthora fragariae indicates pathogenicity is determined by transcriptional variation in three key races.</title>
        <authorList>
            <person name="Adams T.M."/>
            <person name="Armitage A.D."/>
            <person name="Sobczyk M.K."/>
            <person name="Bates H.J."/>
            <person name="Dunwell J.M."/>
            <person name="Nellist C.F."/>
            <person name="Harrison R.J."/>
        </authorList>
    </citation>
    <scope>NUCLEOTIDE SEQUENCE [LARGE SCALE GENOMIC DNA]</scope>
    <source>
        <strain evidence="3 4">SCRP324</strain>
    </source>
</reference>
<feature type="region of interest" description="Disordered" evidence="1">
    <location>
        <begin position="44"/>
        <end position="63"/>
    </location>
</feature>
<sequence length="103" mass="10507">MNSCKLNPPSDLGGADGRFVAPIAIAGLVFAEGTAFFGHLAGGAGSLSSRSEPESSPPSPAVLLGTPALDTTCGALRHLLLALAGIGRRFSRDHLRCRPLARA</sequence>
<evidence type="ECO:0000256" key="1">
    <source>
        <dbReference type="SAM" id="MobiDB-lite"/>
    </source>
</evidence>